<evidence type="ECO:0000256" key="4">
    <source>
        <dbReference type="HAMAP-Rule" id="MF_00171"/>
    </source>
</evidence>
<feature type="domain" description="Pseudouridine synthase I TruA alpha/beta" evidence="8">
    <location>
        <begin position="9"/>
        <end position="103"/>
    </location>
</feature>
<feature type="active site" description="Nucleophile" evidence="4 5">
    <location>
        <position position="52"/>
    </location>
</feature>
<comment type="catalytic activity">
    <reaction evidence="4 7">
        <text>uridine(38/39/40) in tRNA = pseudouridine(38/39/40) in tRNA</text>
        <dbReference type="Rhea" id="RHEA:22376"/>
        <dbReference type="Rhea" id="RHEA-COMP:10085"/>
        <dbReference type="Rhea" id="RHEA-COMP:10087"/>
        <dbReference type="ChEBI" id="CHEBI:65314"/>
        <dbReference type="ChEBI" id="CHEBI:65315"/>
        <dbReference type="EC" id="5.4.99.12"/>
    </reaction>
</comment>
<evidence type="ECO:0000313" key="10">
    <source>
        <dbReference type="Proteomes" id="UP000661691"/>
    </source>
</evidence>
<proteinExistence type="inferred from homology"/>
<sequence>MTKIKLDIQYDGTEFAGFQRQPGQRTVQGALEKALSKITHESITVFASGRTDAGVHALGQVCHFETDAPIPAEKYTYVLRRFLPIDIVVTKGSIAEPSFHAQFSARWKRYCYQIDLARIPNLLERRFRAHVPQKLNVDNMMEATKYFEGTHDFTSFCSVKTVVENRVRTIYRCRVIPTELGLTIEVVGNGFLYNMVRIMTGTLVGVGRGRFQPQEIQRMIAARDRQAAGPTFSPHGLFLMDVGYKPWSDMQIADFGSE</sequence>
<dbReference type="InterPro" id="IPR020094">
    <property type="entry name" value="TruA/RsuA/RluB/E/F_N"/>
</dbReference>
<evidence type="ECO:0000259" key="8">
    <source>
        <dbReference type="Pfam" id="PF01416"/>
    </source>
</evidence>
<dbReference type="PANTHER" id="PTHR11142:SF0">
    <property type="entry name" value="TRNA PSEUDOURIDINE SYNTHASE-LIKE 1"/>
    <property type="match status" value="1"/>
</dbReference>
<dbReference type="CDD" id="cd02570">
    <property type="entry name" value="PseudoU_synth_EcTruA"/>
    <property type="match status" value="1"/>
</dbReference>
<evidence type="ECO:0000256" key="2">
    <source>
        <dbReference type="ARBA" id="ARBA00022694"/>
    </source>
</evidence>
<keyword evidence="10" id="KW-1185">Reference proteome</keyword>
<keyword evidence="2 4" id="KW-0819">tRNA processing</keyword>
<dbReference type="HAMAP" id="MF_00171">
    <property type="entry name" value="TruA"/>
    <property type="match status" value="1"/>
</dbReference>
<dbReference type="InterPro" id="IPR020095">
    <property type="entry name" value="PsdUridine_synth_TruA_C"/>
</dbReference>
<dbReference type="InterPro" id="IPR020103">
    <property type="entry name" value="PsdUridine_synth_cat_dom_sf"/>
</dbReference>
<organism evidence="9 10">
    <name type="scientific">Polycladospora coralii</name>
    <dbReference type="NCBI Taxonomy" id="2771432"/>
    <lineage>
        <taxon>Bacteria</taxon>
        <taxon>Bacillati</taxon>
        <taxon>Bacillota</taxon>
        <taxon>Bacilli</taxon>
        <taxon>Bacillales</taxon>
        <taxon>Thermoactinomycetaceae</taxon>
        <taxon>Polycladospora</taxon>
    </lineage>
</organism>
<keyword evidence="3 4" id="KW-0413">Isomerase</keyword>
<dbReference type="Pfam" id="PF01416">
    <property type="entry name" value="PseudoU_synth_1"/>
    <property type="match status" value="2"/>
</dbReference>
<gene>
    <name evidence="4 9" type="primary">truA</name>
    <name evidence="9" type="ORF">IC620_08185</name>
</gene>
<comment type="caution">
    <text evidence="4">Lacks conserved residue(s) required for the propagation of feature annotation.</text>
</comment>
<dbReference type="PANTHER" id="PTHR11142">
    <property type="entry name" value="PSEUDOURIDYLATE SYNTHASE"/>
    <property type="match status" value="1"/>
</dbReference>
<dbReference type="GO" id="GO:0003723">
    <property type="term" value="F:RNA binding"/>
    <property type="evidence" value="ECO:0007669"/>
    <property type="project" value="InterPro"/>
</dbReference>
<dbReference type="InterPro" id="IPR001406">
    <property type="entry name" value="PsdUridine_synth_TruA"/>
</dbReference>
<dbReference type="PIRSF" id="PIRSF001430">
    <property type="entry name" value="tRNA_psdUrid_synth"/>
    <property type="match status" value="1"/>
</dbReference>
<dbReference type="Proteomes" id="UP000661691">
    <property type="component" value="Unassembled WGS sequence"/>
</dbReference>
<accession>A0A926NFA3</accession>
<dbReference type="Gene3D" id="3.30.70.660">
    <property type="entry name" value="Pseudouridine synthase I, catalytic domain, C-terminal subdomain"/>
    <property type="match status" value="1"/>
</dbReference>
<feature type="domain" description="Pseudouridine synthase I TruA alpha/beta" evidence="8">
    <location>
        <begin position="143"/>
        <end position="244"/>
    </location>
</feature>
<name>A0A926NFA3_9BACL</name>
<dbReference type="InterPro" id="IPR020097">
    <property type="entry name" value="PsdUridine_synth_TruA_a/b_dom"/>
</dbReference>
<dbReference type="GO" id="GO:0031119">
    <property type="term" value="P:tRNA pseudouridine synthesis"/>
    <property type="evidence" value="ECO:0007669"/>
    <property type="project" value="UniProtKB-UniRule"/>
</dbReference>
<comment type="similarity">
    <text evidence="1 4 7">Belongs to the tRNA pseudouridine synthase TruA family.</text>
</comment>
<protein>
    <recommendedName>
        <fullName evidence="4">tRNA pseudouridine synthase A</fullName>
        <ecNumber evidence="4">5.4.99.12</ecNumber>
    </recommendedName>
    <alternativeName>
        <fullName evidence="4">tRNA pseudouridine(38-40) synthase</fullName>
    </alternativeName>
    <alternativeName>
        <fullName evidence="4">tRNA pseudouridylate synthase I</fullName>
    </alternativeName>
    <alternativeName>
        <fullName evidence="4">tRNA-uridine isomerase I</fullName>
    </alternativeName>
</protein>
<dbReference type="GO" id="GO:0160147">
    <property type="term" value="F:tRNA pseudouridine(38-40) synthase activity"/>
    <property type="evidence" value="ECO:0007669"/>
    <property type="project" value="UniProtKB-EC"/>
</dbReference>
<reference evidence="9" key="1">
    <citation type="submission" date="2020-09" db="EMBL/GenBank/DDBJ databases">
        <title>A novel bacterium of genus Hazenella, isolated from South China Sea.</title>
        <authorList>
            <person name="Huang H."/>
            <person name="Mo K."/>
            <person name="Hu Y."/>
        </authorList>
    </citation>
    <scope>NUCLEOTIDE SEQUENCE</scope>
    <source>
        <strain evidence="9">IB182357</strain>
    </source>
</reference>
<evidence type="ECO:0000256" key="6">
    <source>
        <dbReference type="PIRSR" id="PIRSR001430-2"/>
    </source>
</evidence>
<comment type="function">
    <text evidence="4">Formation of pseudouridine at positions 38, 39 and 40 in the anticodon stem and loop of transfer RNAs.</text>
</comment>
<evidence type="ECO:0000256" key="7">
    <source>
        <dbReference type="RuleBase" id="RU003792"/>
    </source>
</evidence>
<evidence type="ECO:0000256" key="3">
    <source>
        <dbReference type="ARBA" id="ARBA00023235"/>
    </source>
</evidence>
<dbReference type="EMBL" id="JACXAH010000010">
    <property type="protein sequence ID" value="MBD1372333.1"/>
    <property type="molecule type" value="Genomic_DNA"/>
</dbReference>
<dbReference type="RefSeq" id="WP_191140621.1">
    <property type="nucleotide sequence ID" value="NZ_JACXAG020000007.1"/>
</dbReference>
<comment type="caution">
    <text evidence="9">The sequence shown here is derived from an EMBL/GenBank/DDBJ whole genome shotgun (WGS) entry which is preliminary data.</text>
</comment>
<evidence type="ECO:0000256" key="5">
    <source>
        <dbReference type="PIRSR" id="PIRSR001430-1"/>
    </source>
</evidence>
<dbReference type="FunFam" id="3.30.70.580:FF:000001">
    <property type="entry name" value="tRNA pseudouridine synthase A"/>
    <property type="match status" value="1"/>
</dbReference>
<comment type="subunit">
    <text evidence="4">Homodimer.</text>
</comment>
<evidence type="ECO:0000256" key="1">
    <source>
        <dbReference type="ARBA" id="ARBA00009375"/>
    </source>
</evidence>
<dbReference type="SUPFAM" id="SSF55120">
    <property type="entry name" value="Pseudouridine synthase"/>
    <property type="match status" value="1"/>
</dbReference>
<dbReference type="Gene3D" id="3.30.70.580">
    <property type="entry name" value="Pseudouridine synthase I, catalytic domain, N-terminal subdomain"/>
    <property type="match status" value="1"/>
</dbReference>
<feature type="binding site" evidence="4 6">
    <location>
        <position position="110"/>
    </location>
    <ligand>
        <name>substrate</name>
    </ligand>
</feature>
<dbReference type="AlphaFoldDB" id="A0A926NFA3"/>
<dbReference type="EC" id="5.4.99.12" evidence="4"/>
<dbReference type="NCBIfam" id="TIGR00071">
    <property type="entry name" value="hisT_truA"/>
    <property type="match status" value="1"/>
</dbReference>
<evidence type="ECO:0000313" key="9">
    <source>
        <dbReference type="EMBL" id="MBD1372333.1"/>
    </source>
</evidence>